<accession>A0ACC2J628</accession>
<organism evidence="1 2">
    <name type="scientific">Nemania bipapillata</name>
    <dbReference type="NCBI Taxonomy" id="110536"/>
    <lineage>
        <taxon>Eukaryota</taxon>
        <taxon>Fungi</taxon>
        <taxon>Dikarya</taxon>
        <taxon>Ascomycota</taxon>
        <taxon>Pezizomycotina</taxon>
        <taxon>Sordariomycetes</taxon>
        <taxon>Xylariomycetidae</taxon>
        <taxon>Xylariales</taxon>
        <taxon>Xylariaceae</taxon>
        <taxon>Nemania</taxon>
    </lineage>
</organism>
<evidence type="ECO:0000313" key="1">
    <source>
        <dbReference type="EMBL" id="KAJ8122623.1"/>
    </source>
</evidence>
<proteinExistence type="predicted"/>
<evidence type="ECO:0000313" key="2">
    <source>
        <dbReference type="Proteomes" id="UP001153334"/>
    </source>
</evidence>
<dbReference type="EMBL" id="JAPESX010000199">
    <property type="protein sequence ID" value="KAJ8122623.1"/>
    <property type="molecule type" value="Genomic_DNA"/>
</dbReference>
<comment type="caution">
    <text evidence="1">The sequence shown here is derived from an EMBL/GenBank/DDBJ whole genome shotgun (WGS) entry which is preliminary data.</text>
</comment>
<sequence length="85" mass="9928">MDSLLPDAGQPLDNIQRREAKAEWDETLEWLSQINFQDKQRAVFDKHHKNTGEWFLASDAFQAWVKGGVNFPLWCPGIRLWQSLT</sequence>
<dbReference type="Proteomes" id="UP001153334">
    <property type="component" value="Unassembled WGS sequence"/>
</dbReference>
<keyword evidence="2" id="KW-1185">Reference proteome</keyword>
<name>A0ACC2J628_9PEZI</name>
<protein>
    <submittedName>
        <fullName evidence="1">Uncharacterized protein</fullName>
    </submittedName>
</protein>
<gene>
    <name evidence="1" type="ORF">ONZ43_g1225</name>
</gene>
<reference evidence="1" key="1">
    <citation type="submission" date="2022-11" db="EMBL/GenBank/DDBJ databases">
        <title>Genome Sequence of Nemania bipapillata.</title>
        <authorList>
            <person name="Buettner E."/>
        </authorList>
    </citation>
    <scope>NUCLEOTIDE SEQUENCE</scope>
    <source>
        <strain evidence="1">CP14</strain>
    </source>
</reference>